<evidence type="ECO:0000256" key="4">
    <source>
        <dbReference type="ARBA" id="ARBA00022741"/>
    </source>
</evidence>
<dbReference type="SUPFAM" id="SSF48403">
    <property type="entry name" value="Ankyrin repeat"/>
    <property type="match status" value="1"/>
</dbReference>
<dbReference type="PROSITE" id="PS50088">
    <property type="entry name" value="ANK_REPEAT"/>
    <property type="match status" value="1"/>
</dbReference>
<dbReference type="SMART" id="SM00248">
    <property type="entry name" value="ANK"/>
    <property type="match status" value="2"/>
</dbReference>
<dbReference type="SMART" id="SM00173">
    <property type="entry name" value="RAS"/>
    <property type="match status" value="1"/>
</dbReference>
<dbReference type="SMART" id="SM00175">
    <property type="entry name" value="RAB"/>
    <property type="match status" value="1"/>
</dbReference>
<dbReference type="InterPro" id="IPR051282">
    <property type="entry name" value="Arf-GAP_GTPase_ANK_PH"/>
</dbReference>
<dbReference type="PROSITE" id="PS50115">
    <property type="entry name" value="ARFGAP"/>
    <property type="match status" value="1"/>
</dbReference>
<dbReference type="SUPFAM" id="SSF57863">
    <property type="entry name" value="ArfGap/RecO-like zinc finger"/>
    <property type="match status" value="1"/>
</dbReference>
<dbReference type="GO" id="GO:0005096">
    <property type="term" value="F:GTPase activator activity"/>
    <property type="evidence" value="ECO:0007669"/>
    <property type="project" value="UniProtKB-KW"/>
</dbReference>
<dbReference type="SMART" id="SM00105">
    <property type="entry name" value="ArfGap"/>
    <property type="match status" value="1"/>
</dbReference>
<proteinExistence type="inferred from homology"/>
<keyword evidence="2" id="KW-0343">GTPase activation</keyword>
<feature type="repeat" description="ANK" evidence="9">
    <location>
        <begin position="818"/>
        <end position="850"/>
    </location>
</feature>
<dbReference type="AlphaFoldDB" id="A0A0K2TUL3"/>
<evidence type="ECO:0000256" key="10">
    <source>
        <dbReference type="PROSITE-ProRule" id="PRU00288"/>
    </source>
</evidence>
<name>A0A0K2TUL3_LEPSM</name>
<dbReference type="PROSITE" id="PS51421">
    <property type="entry name" value="RAS"/>
    <property type="match status" value="1"/>
</dbReference>
<dbReference type="PROSITE" id="PS51419">
    <property type="entry name" value="RAB"/>
    <property type="match status" value="1"/>
</dbReference>
<dbReference type="PANTHER" id="PTHR45819">
    <property type="entry name" value="CENTAURIN-GAMMA-1A"/>
    <property type="match status" value="1"/>
</dbReference>
<feature type="region of interest" description="Disordered" evidence="11">
    <location>
        <begin position="556"/>
        <end position="594"/>
    </location>
</feature>
<keyword evidence="4" id="KW-0547">Nucleotide-binding</keyword>
<evidence type="ECO:0000259" key="12">
    <source>
        <dbReference type="PROSITE" id="PS50003"/>
    </source>
</evidence>
<dbReference type="SMART" id="SM00174">
    <property type="entry name" value="RHO"/>
    <property type="match status" value="1"/>
</dbReference>
<evidence type="ECO:0000256" key="5">
    <source>
        <dbReference type="ARBA" id="ARBA00022771"/>
    </source>
</evidence>
<feature type="compositionally biased region" description="Low complexity" evidence="11">
    <location>
        <begin position="382"/>
        <end position="391"/>
    </location>
</feature>
<dbReference type="PROSITE" id="PS50297">
    <property type="entry name" value="ANK_REP_REGION"/>
    <property type="match status" value="1"/>
</dbReference>
<evidence type="ECO:0000259" key="13">
    <source>
        <dbReference type="PROSITE" id="PS50115"/>
    </source>
</evidence>
<dbReference type="InterPro" id="IPR001164">
    <property type="entry name" value="ArfGAP_dom"/>
</dbReference>
<feature type="region of interest" description="Disordered" evidence="11">
    <location>
        <begin position="234"/>
        <end position="439"/>
    </location>
</feature>
<dbReference type="OrthoDB" id="6136903at2759"/>
<feature type="compositionally biased region" description="Low complexity" evidence="11">
    <location>
        <begin position="322"/>
        <end position="332"/>
    </location>
</feature>
<dbReference type="InterPro" id="IPR037278">
    <property type="entry name" value="ARFGAP/RecO"/>
</dbReference>
<dbReference type="InterPro" id="IPR038508">
    <property type="entry name" value="ArfGAP_dom_sf"/>
</dbReference>
<feature type="domain" description="Arf-GAP" evidence="13">
    <location>
        <begin position="659"/>
        <end position="780"/>
    </location>
</feature>
<dbReference type="Gene3D" id="3.40.50.300">
    <property type="entry name" value="P-loop containing nucleotide triphosphate hydrolases"/>
    <property type="match status" value="1"/>
</dbReference>
<dbReference type="PROSITE" id="PS50003">
    <property type="entry name" value="PH_DOMAIN"/>
    <property type="match status" value="1"/>
</dbReference>
<evidence type="ECO:0000313" key="14">
    <source>
        <dbReference type="EMBL" id="CDW29505.1"/>
    </source>
</evidence>
<dbReference type="SUPFAM" id="SSF52540">
    <property type="entry name" value="P-loop containing nucleoside triphosphate hydrolases"/>
    <property type="match status" value="1"/>
</dbReference>
<dbReference type="GO" id="GO:0003924">
    <property type="term" value="F:GTPase activity"/>
    <property type="evidence" value="ECO:0007669"/>
    <property type="project" value="InterPro"/>
</dbReference>
<dbReference type="GO" id="GO:0008270">
    <property type="term" value="F:zinc ion binding"/>
    <property type="evidence" value="ECO:0007669"/>
    <property type="project" value="UniProtKB-KW"/>
</dbReference>
<keyword evidence="5 10" id="KW-0863">Zinc-finger</keyword>
<dbReference type="PANTHER" id="PTHR45819:SF5">
    <property type="entry name" value="CENTAURIN-GAMMA-1A"/>
    <property type="match status" value="1"/>
</dbReference>
<organism evidence="14">
    <name type="scientific">Lepeophtheirus salmonis</name>
    <name type="common">Salmon louse</name>
    <name type="synonym">Caligus salmonis</name>
    <dbReference type="NCBI Taxonomy" id="72036"/>
    <lineage>
        <taxon>Eukaryota</taxon>
        <taxon>Metazoa</taxon>
        <taxon>Ecdysozoa</taxon>
        <taxon>Arthropoda</taxon>
        <taxon>Crustacea</taxon>
        <taxon>Multicrustacea</taxon>
        <taxon>Hexanauplia</taxon>
        <taxon>Copepoda</taxon>
        <taxon>Siphonostomatoida</taxon>
        <taxon>Caligidae</taxon>
        <taxon>Lepeophtheirus</taxon>
    </lineage>
</organism>
<keyword evidence="8" id="KW-0342">GTP-binding</keyword>
<dbReference type="CDD" id="cd01250">
    <property type="entry name" value="PH_AGAP"/>
    <property type="match status" value="1"/>
</dbReference>
<dbReference type="InterPro" id="IPR002110">
    <property type="entry name" value="Ankyrin_rpt"/>
</dbReference>
<feature type="domain" description="PH" evidence="12">
    <location>
        <begin position="443"/>
        <end position="638"/>
    </location>
</feature>
<dbReference type="FunFam" id="3.40.50.300:FF:000178">
    <property type="entry name" value="Arf-GAP with GTPase, ANK repeat and PH domain-containing protein 1"/>
    <property type="match status" value="1"/>
</dbReference>
<dbReference type="EMBL" id="HACA01012144">
    <property type="protein sequence ID" value="CDW29505.1"/>
    <property type="molecule type" value="Transcribed_RNA"/>
</dbReference>
<accession>A0A0K2TUL3</accession>
<evidence type="ECO:0000256" key="7">
    <source>
        <dbReference type="ARBA" id="ARBA00023043"/>
    </source>
</evidence>
<sequence>MFATQYSVTPTKRPIMMRFPERASALLRDVKRRSLRVKRSKSIVINPPEKRKSDSFVNSQEWTLSRSVPDIRLGIVGSLSSGKSALVHRYLTGSYMQEDSPEGGRFKKEIVVDGQSYLLLIRDEGGPPELQFTSWVDAVIFVFSLENETSFNAIYNYYAKMSQFRNLQEIPLILVGTQDAISENHPRVIDDSRARKLASDLKRCSYYETCATYGLNVERVFQDACQKLCQARNGGIQHSRPTTPNHFRPYPAYVPSPPTNGYAQVQPPSPSGGLHHQHHHSPNSHFGLNYPPPPSQSLLHHHSSVLSRTTNGIEQHSGGGLQSQQLQQQPRFVLPPPPPGSNNTGTMNSSSSSEIGKFVVPSVGGNKENNVGGENKENKELPTPSSTPTSSRKNRRRSNLFTPSKKSDNSNNGAMNNSSNNSSGSTGQQQGGIQQQMGSGRSIPIRQGMLYKKSNKSFSKDWKKKYVTLCDDGRMTYHPSLHDYMDNIHGKEISLQYVTVKVPGQKPRGSRTIPQTNPNLENNNLKLTGLPSGVGSTSSSSKYEKVMLTGYEMLREPSGGEENESNALEKSSSSSETPNVKKRHRRIRSNGIKASDANEESDIFEFHIVSLDNKQWHFEASSCEERDTWVSAIEQQILNSLQGIESSKSSKNPNSIVDVQAIKAIKSEISGNHKCVDCDSSSPLWASINLGVLMCIECSGVHRKLGSHISRVRSLDLDEWPPGHLAVMLSTGNALANSNWEGNFRGWRKPEPNSSQEEKEQFIMAKYSRKEFLSHLPPNLSPAASLVEAICRSDMKGVTLALAHASQEDVNLPISPRDNRSPLHLASSLGNLAIAQLLIWSNANVKCIDHEGRSCISYARNSCSQELVELLLNNGCPDVTLSGTLPRRKNSVSSRKNDVFDKITSSVL</sequence>
<evidence type="ECO:0000256" key="6">
    <source>
        <dbReference type="ARBA" id="ARBA00022833"/>
    </source>
</evidence>
<protein>
    <submittedName>
        <fullName evidence="14">Uncharacterized protein</fullName>
    </submittedName>
</protein>
<keyword evidence="3" id="KW-0479">Metal-binding</keyword>
<dbReference type="Gene3D" id="1.10.220.150">
    <property type="entry name" value="Arf GTPase activating protein"/>
    <property type="match status" value="1"/>
</dbReference>
<dbReference type="FunFam" id="1.10.220.150:FF:000001">
    <property type="entry name" value="Arf-GAP with GTPase, ANK repeat and PH domain-containing protein 1"/>
    <property type="match status" value="1"/>
</dbReference>
<dbReference type="CDD" id="cd04103">
    <property type="entry name" value="Centaurin_gamma"/>
    <property type="match status" value="1"/>
</dbReference>
<dbReference type="Pfam" id="PF01412">
    <property type="entry name" value="ArfGap"/>
    <property type="match status" value="1"/>
</dbReference>
<feature type="compositionally biased region" description="Polar residues" evidence="11">
    <location>
        <begin position="512"/>
        <end position="526"/>
    </location>
</feature>
<dbReference type="Pfam" id="PF00071">
    <property type="entry name" value="Ras"/>
    <property type="match status" value="1"/>
</dbReference>
<dbReference type="InterPro" id="IPR036770">
    <property type="entry name" value="Ankyrin_rpt-contain_sf"/>
</dbReference>
<feature type="compositionally biased region" description="Low complexity" evidence="11">
    <location>
        <begin position="565"/>
        <end position="576"/>
    </location>
</feature>
<evidence type="ECO:0000256" key="11">
    <source>
        <dbReference type="SAM" id="MobiDB-lite"/>
    </source>
</evidence>
<dbReference type="PRINTS" id="PR00405">
    <property type="entry name" value="REVINTRACTNG"/>
</dbReference>
<evidence type="ECO:0000256" key="2">
    <source>
        <dbReference type="ARBA" id="ARBA00022468"/>
    </source>
</evidence>
<feature type="compositionally biased region" description="Low complexity" evidence="11">
    <location>
        <begin position="363"/>
        <end position="373"/>
    </location>
</feature>
<feature type="region of interest" description="Disordered" evidence="11">
    <location>
        <begin position="504"/>
        <end position="541"/>
    </location>
</feature>
<feature type="compositionally biased region" description="Low complexity" evidence="11">
    <location>
        <begin position="341"/>
        <end position="353"/>
    </location>
</feature>
<keyword evidence="6" id="KW-0862">Zinc</keyword>
<comment type="similarity">
    <text evidence="1">Belongs to the centaurin gamma-like family.</text>
</comment>
<dbReference type="InterPro" id="IPR011993">
    <property type="entry name" value="PH-like_dom_sf"/>
</dbReference>
<dbReference type="FunFam" id="2.30.29.30:FF:000109">
    <property type="entry name" value="Arf-GAP with GTPase, ANK repeat and PH domain-containing protein 1"/>
    <property type="match status" value="1"/>
</dbReference>
<dbReference type="InterPro" id="IPR027417">
    <property type="entry name" value="P-loop_NTPase"/>
</dbReference>
<reference evidence="14" key="1">
    <citation type="submission" date="2014-05" db="EMBL/GenBank/DDBJ databases">
        <authorList>
            <person name="Chronopoulou M."/>
        </authorList>
    </citation>
    <scope>NUCLEOTIDE SEQUENCE</scope>
    <source>
        <tissue evidence="14">Whole organism</tissue>
    </source>
</reference>
<feature type="compositionally biased region" description="Low complexity" evidence="11">
    <location>
        <begin position="409"/>
        <end position="439"/>
    </location>
</feature>
<dbReference type="InterPro" id="IPR001806">
    <property type="entry name" value="Small_GTPase"/>
</dbReference>
<dbReference type="Gene3D" id="1.25.40.20">
    <property type="entry name" value="Ankyrin repeat-containing domain"/>
    <property type="match status" value="1"/>
</dbReference>
<evidence type="ECO:0000256" key="1">
    <source>
        <dbReference type="ARBA" id="ARBA00005430"/>
    </source>
</evidence>
<dbReference type="SUPFAM" id="SSF50729">
    <property type="entry name" value="PH domain-like"/>
    <property type="match status" value="1"/>
</dbReference>
<dbReference type="GO" id="GO:0005525">
    <property type="term" value="F:GTP binding"/>
    <property type="evidence" value="ECO:0007669"/>
    <property type="project" value="UniProtKB-KW"/>
</dbReference>
<evidence type="ECO:0000256" key="8">
    <source>
        <dbReference type="ARBA" id="ARBA00023134"/>
    </source>
</evidence>
<dbReference type="Gene3D" id="2.30.29.30">
    <property type="entry name" value="Pleckstrin-homology domain (PH domain)/Phosphotyrosine-binding domain (PTB)"/>
    <property type="match status" value="1"/>
</dbReference>
<keyword evidence="7 9" id="KW-0040">ANK repeat</keyword>
<dbReference type="SMART" id="SM00233">
    <property type="entry name" value="PH"/>
    <property type="match status" value="1"/>
</dbReference>
<dbReference type="Pfam" id="PF12796">
    <property type="entry name" value="Ank_2"/>
    <property type="match status" value="1"/>
</dbReference>
<evidence type="ECO:0000256" key="9">
    <source>
        <dbReference type="PROSITE-ProRule" id="PRU00023"/>
    </source>
</evidence>
<dbReference type="InterPro" id="IPR001849">
    <property type="entry name" value="PH_domain"/>
</dbReference>
<evidence type="ECO:0000256" key="3">
    <source>
        <dbReference type="ARBA" id="ARBA00022723"/>
    </source>
</evidence>